<gene>
    <name evidence="2" type="ORF">EIY72_12755</name>
</gene>
<evidence type="ECO:0000313" key="2">
    <source>
        <dbReference type="EMBL" id="TDB63552.1"/>
    </source>
</evidence>
<dbReference type="OrthoDB" id="9808814at2"/>
<dbReference type="STRING" id="95300.SAMN05216558_0845"/>
<dbReference type="Proteomes" id="UP000295254">
    <property type="component" value="Unassembled WGS sequence"/>
</dbReference>
<dbReference type="AlphaFoldDB" id="A0A1H2MJV9"/>
<reference evidence="3" key="1">
    <citation type="journal article" date="2019" name="bioRxiv">
        <title>Bacterially produced spermidine induces plant systemic susceptibility to pathogens.</title>
        <authorList>
            <person name="Melnyk R.A."/>
            <person name="Beskrovnaya P.A."/>
            <person name="Liu Z."/>
            <person name="Song Y."/>
            <person name="Haney C.H."/>
        </authorList>
    </citation>
    <scope>NUCLEOTIDE SEQUENCE [LARGE SCALE GENOMIC DNA]</scope>
    <source>
        <strain evidence="3">Dha-51</strain>
    </source>
</reference>
<evidence type="ECO:0000256" key="1">
    <source>
        <dbReference type="ARBA" id="ARBA00006484"/>
    </source>
</evidence>
<dbReference type="Gene3D" id="3.40.50.720">
    <property type="entry name" value="NAD(P)-binding Rossmann-like Domain"/>
    <property type="match status" value="1"/>
</dbReference>
<evidence type="ECO:0000313" key="3">
    <source>
        <dbReference type="Proteomes" id="UP000295254"/>
    </source>
</evidence>
<comment type="caution">
    <text evidence="2">The sequence shown here is derived from an EMBL/GenBank/DDBJ whole genome shotgun (WGS) entry which is preliminary data.</text>
</comment>
<comment type="similarity">
    <text evidence="1">Belongs to the short-chain dehydrogenases/reductases (SDR) family.</text>
</comment>
<dbReference type="Pfam" id="PF00106">
    <property type="entry name" value="adh_short"/>
    <property type="match status" value="1"/>
</dbReference>
<dbReference type="EMBL" id="RRZK01000014">
    <property type="protein sequence ID" value="TDB63552.1"/>
    <property type="molecule type" value="Genomic_DNA"/>
</dbReference>
<dbReference type="InterPro" id="IPR050259">
    <property type="entry name" value="SDR"/>
</dbReference>
<dbReference type="PANTHER" id="PTHR42879">
    <property type="entry name" value="3-OXOACYL-(ACYL-CARRIER-PROTEIN) REDUCTASE"/>
    <property type="match status" value="1"/>
</dbReference>
<name>A0A1H2MJV9_PSEVA</name>
<dbReference type="PRINTS" id="PR00081">
    <property type="entry name" value="GDHRDH"/>
</dbReference>
<protein>
    <submittedName>
        <fullName evidence="2">SDR family oxidoreductase</fullName>
    </submittedName>
</protein>
<dbReference type="PANTHER" id="PTHR42879:SF2">
    <property type="entry name" value="3-OXOACYL-[ACYL-CARRIER-PROTEIN] REDUCTASE FABG"/>
    <property type="match status" value="1"/>
</dbReference>
<dbReference type="RefSeq" id="WP_093216802.1">
    <property type="nucleotide sequence ID" value="NZ_LT629803.1"/>
</dbReference>
<dbReference type="InterPro" id="IPR002347">
    <property type="entry name" value="SDR_fam"/>
</dbReference>
<dbReference type="CDD" id="cd05233">
    <property type="entry name" value="SDR_c"/>
    <property type="match status" value="1"/>
</dbReference>
<accession>A0A1H2MJV9</accession>
<sequence length="239" mass="25695">MKTMVIGASKGLGRALMEGLGNAGDTLIGVSRTRPDNLNPMAGVELRWVEADLGQPDKAARVIEQAVVDGGLDTLIYNLGIWEDLAFDPAYAFLADRDEQLQDIITCNVTSPILLIKRLLPVLLESANPRIILTGSTSGLTQSGRPEVAFGASKFALRGIADALREGYRAQRLGVTCLNLGNLNTEDALSVPRAQAEQRGEGSLIPVHDVVQIVRMTLSLSSASFVKELTLPAIDDERF</sequence>
<dbReference type="InterPro" id="IPR036291">
    <property type="entry name" value="NAD(P)-bd_dom_sf"/>
</dbReference>
<dbReference type="SUPFAM" id="SSF51735">
    <property type="entry name" value="NAD(P)-binding Rossmann-fold domains"/>
    <property type="match status" value="1"/>
</dbReference>
<keyword evidence="3" id="KW-1185">Reference proteome</keyword>
<proteinExistence type="inferred from homology"/>
<organism evidence="2 3">
    <name type="scientific">Pseudomonas vancouverensis</name>
    <dbReference type="NCBI Taxonomy" id="95300"/>
    <lineage>
        <taxon>Bacteria</taxon>
        <taxon>Pseudomonadati</taxon>
        <taxon>Pseudomonadota</taxon>
        <taxon>Gammaproteobacteria</taxon>
        <taxon>Pseudomonadales</taxon>
        <taxon>Pseudomonadaceae</taxon>
        <taxon>Pseudomonas</taxon>
    </lineage>
</organism>